<feature type="compositionally biased region" description="Polar residues" evidence="1">
    <location>
        <begin position="1575"/>
        <end position="1587"/>
    </location>
</feature>
<sequence length="4002" mass="442474">MNEITQLVDDISGNLGPQSACWLPELIESAANLLASRSSQVTSLSISRVLNRAVILSFEAYPRFSFRLAEHIGYSIFNMIDNFANASVKSGDDFTQLLDEVFYHAVLLTCSNAPFDLEISESRDPESESDSEALESDVESIRQPSPTTSGASPGDSVMSRISFREYLPLWRYLLGLPSGFKKEKPCRNLDTSALVCRLLLSSVLRILKRLDFSYNTPNETVAEAEPRVIVSNPQDVLLPSNIAAFLEQLLPECPTSFFDNTIAPFLQSCLDLTEKYPLLSGLYRLLALSISIARRSGYFTDLPDDTQELARLRSFATSLLASLQTAKGLLPDDLCVSRCACLLSLPLLIFPLSEVDCLCLKLARVVASTSLLVRLHGRCAHLAGTLVCAVESWLAEVKSDRVTHAIVFATLVPALVGILEISYDPGTTRDYSFAKPFTGQKSRHSPHKARLLQTLRAITRRPNAMTLDHPIGEAQTRLIQMIGRNASRPKFLTSLSREEREQNENFFAPLLPDGDGIFNNLKLSLPFPDLKSHLRLSDRCLVTQLLAILLWRQRSVINSTNQVVAGISCHARICAAEYLHEFIILGLANQRTVSETPADPLSNSDLDYWSLLFHVTFILGSDSDLLIRRLFRCLAFQLVHWFAGYPIASRCIAKVLQKTILRILSLTSPEDDIYCFLDKNFLLPDAVRFERRKLAAECLRHYVEWMGPRVPGSPDAFKRSSSVSNCPPVEEFLQQLIERLCRDRGCPKEGASFAFTYAISPLLNERTELATRYIYLFIDVFTTSISPESNQNSTTAALKKSVELLIRLSMKYPNIILLDDENPLPRKLPKLTRVCAAPSHTTFVEPLKPRGWESASVSSCVESLLLASRDTLHANLFRELIQQLASSFASRVCPRILSDSGRIISMFEWDTNSRHGFVHCLESYSWVLSSGLMQSESLHAAIQAPSSKILAAVGKYCTAPMRPHKDCSLATLNFIHKVLTSRSSADISVVFHSAHPPWAFIAHCLLRPQAVGLDDKNSKLKAFSLSNSFAELIQAILLIASSLGYKISCSTDLLSDIIHQSGNCFLTPSNLLELVDVGEGSLTLSTHPNVLLSMLSKLLNPYSRKADAASHEQRPGQLCDSIANVWNKRVDPLLVLPGLDKELCADLLETIISTSNSANCNNYFIDVLLFQDLDRNVFVTSYLNLLGTESPSSTLKMKLLDMLAFFLQLEVIPANYALTNDRRAEIVKAVCFLLASTLPTDREEVAGSPKKLADCTAMLRSILSLVETTGCADAVHIASTVFCRRENHFMDEDLDGSLKAAMTRQVLACHDHASAQFWLRPAAQEKLLSSAVEAFDVATRTAHSSIGSVKLWHNYFNKVLRPLLLSVGASALERFAVRNVSKCIECLECSLDCPNTATQWLWGVLTQTVILSIFTVLYNRLSKTILHGMVPDGVGSVLRAFLGPHKTDGPGLSQVKGTELTACLIRKAHIILQDTLQSRTLVHLHHDAEMMACADTLRRGLWAAGLSCLVAAVSATQISEKFYNYVLIPDLLPRLLPDSVELRFPRTRSGKYKSAFVELREEFWLPSEREPGFGSANSDSPRRQQAFSSGTSTQRRTSSDLLQTSSFSVEINRFRRTSGTQTKEVRMGAVGRASSAWTFFGLSMISSAFTFLKLQIMQATNAVKEFVKPISPSKSAAAVADTIQEPEPLNVHVNLEVDCLNTTSPMVCFVSLLKHMHHRGIFKTVPSKKGVTCDDMPAIMRYFYDHFTSSATNDNVRAFIAKLVINCTEVFKPFARLWLPVLLAFVTSGADVLKASASLSSLAVDICLLLGEWGESGDAAPHSHAAKATARALLAALLHSGDAHPHPSMSRLSLELFDLLVGAWLPAGVPIPYRELLAELQVRQDYKQTAFKFHLFKAVLSSCDKFNPMDDNLDVAHFANLILKHMHQSQKTLVVVVWECAGLLISKCAAPSEAFDDEGIEVLRSNGIDILPLSRFPPAIHPLVAELWSRVHNLNPAHRCTRPSDAPITVMIEAACAAASYWSALGLHLTNSLLIAGIPDDIEPALFSHCLRMFAKLTHDLTEGKFPRHVGESTKVEIFTKMANSNLLDQIRRGTAAVLFTGTLLILRLVQFAMTAASSENFATEKYHHLILQLVQTLVAALLRPNATPDSRRVAYRTFVTALNVSTGPLEKAIKDLCSLGLAYGLCGEEDAKLRRLVRRHMSQHCLNATLQGLPKSSSRCISALALLSSGRHGNLADRPLLKRIMPRLLSSSLEIILEPAVKSVDFRYPIYQNPLDPHYPFMQPKQVNRNVNVIVVFFFDVSSVQVAAPPFYSMLDPVVMSGIHQIWMTQSEASNAALAGTATLSFPEGTTSDTQLMATQAPPSSSSSYSSSSFSHTNADTSFSGVDQAAFAVPKVQSSRNARRTEILKEKKVIGWSIFYCETHNFVSQVDWRKCVSRLSRADELRQKLVFAATITTEAPAAAPGATQPDAAMRGFYRQRSIHRQRAEFNLIAGDTTTLFHSDCVGPATAHLCCRHRPGALPDVQALRPEGFVKPLFQLAASGCGPVILTLVLESLLDSPHTARRASFLRGLGGALAGLMASGQASIVPLCLSLVWYLSGVSGEILCLAPEPSLIVASATSTGRVAAGILLLEELLCVSASGRPNGSRQLSLCTPWTASRRRIYPLSFPSFVLPDVQIDLLSTEGISEPSSSSTCWWQLTRLYIAAQRGDEILGWLCDRWAGNPKTPHWQKSVLECVGEALLAEDFGDYEGAFSELSEAFLSLDLFGPIFFLKLITTYPNDDEAQANSDDNAWATCPSGLNAELRLVCREELLQCLQKLGSWQDLDQVATTTAISLAPEPEDACVREPSTSNATICEFDSLWMEPYAMESVLPLVISSRLQACLCAEINKAVESRASAGMTELERFRQVMDSGLRSTSDLFESKFAYELTMLSVLESDWDRAQLRCSTAFKTLAQTWSSLEDSYIRLEKAQLLTEVKEFVEITSGTLNAVSSMDLLHKWYERCIESDPSEELTTCRLFLLSKLAGMDCLSIQQHLVPAVVDLGLAGANACLRTGNSPRSINQLNQLRRLTNACSQSGSDNGYRQLAWCNAFSRAWKSVHTLTSVLYCSTGRATARFDLENGLSRCLSLSSRCIETYEGLRQPPSFCDADVAVIQFSHAISIAQILSSLDDLQKSGRLSDAGSKHLNASLLPALKARFSRIQGLEVSDEDFLQSSALAFFKRCLELARCVMENTKAIPSSAEQKLCRRNLLVYTPEDALLEVANFCNAHMIPGIRSDAYAHAFVSAVLTAMYLGSDGGSIRFSRALQITTSCAKFRQHSDASTLGDLFREMTKDLPVWMFLQWSDCLLNALVNGASELVADILRRVACLFPQALSFPFRVRLTSVWDWSPDSRPLVDRFITNLRSNGNGDAVVIVTELEQMLAKQTHLNRFLDELENLNDPDLVFKDWVDNYARQAVLSEATSRADLVASCRNLLSRGFLRLHPDDIASGRIHLLPPLLHSNHPSHEYLPVYVVGGHTSNLAVDTERSRAAQCLAGLIQSEFGHDCGLLLRFNRSDFDLAVQKITTRYASAAPSTSKVEHFSRWLADFSPDGLGVVEMPGHASTSTSWSSTRTPVATIERIDPRVEVLSSLRRPKLLRFLGSDGVWRRWLVKGGEDLRQDANVQRLIRFANHALSINQPARDGHLRTYSVVPMTISLGLIQWVPCTTTLLSFCMNAMTAEEQKRFTTETKAFAADLSNRGYRMEAPWGSDSSAVVSRFVNIERLVFSMRLLRRGLKKLLATSPESFASLRQRLITSHAALCAVHFVLGVGDRHLGNFLLDKTSGDLIGIDFGYAFGVTLALPVPEYVPMRLTSSIRELLEPSGPAGSFGSTLSRTLTTLRYHSNLILPALQTFIEENCTLNWSAYGQIFGQSGEDFQRSRLTLIKRKLIGFCPTELLIEDLRLRFGSQTWFNFVESVVRETVAGREQSQGVLSPIEQARRLVCLSSCPELLSRMHASWNSCL</sequence>
<dbReference type="Pfam" id="PF00454">
    <property type="entry name" value="PI3_PI4_kinase"/>
    <property type="match status" value="1"/>
</dbReference>
<dbReference type="InterPro" id="IPR017900">
    <property type="entry name" value="4Fe4S_Fe_S_CS"/>
</dbReference>
<dbReference type="GO" id="GO:0006303">
    <property type="term" value="P:double-strand break repair via nonhomologous end joining"/>
    <property type="evidence" value="ECO:0007669"/>
    <property type="project" value="InterPro"/>
</dbReference>
<proteinExistence type="predicted"/>
<dbReference type="Gene3D" id="3.30.1010.10">
    <property type="entry name" value="Phosphatidylinositol 3-kinase Catalytic Subunit, Chain A, domain 4"/>
    <property type="match status" value="1"/>
</dbReference>
<dbReference type="InterPro" id="IPR046804">
    <property type="entry name" value="DNA-PKcs_N"/>
</dbReference>
<dbReference type="Gene3D" id="1.10.1070.11">
    <property type="entry name" value="Phosphatidylinositol 3-/4-kinase, catalytic domain"/>
    <property type="match status" value="1"/>
</dbReference>
<feature type="compositionally biased region" description="Polar residues" evidence="1">
    <location>
        <begin position="142"/>
        <end position="151"/>
    </location>
</feature>
<feature type="domain" description="PI3K/PI4K catalytic" evidence="2">
    <location>
        <begin position="3621"/>
        <end position="3944"/>
    </location>
</feature>
<reference evidence="4 5" key="1">
    <citation type="submission" date="2018-10" db="EMBL/GenBank/DDBJ databases">
        <authorList>
            <consortium name="Pathogen Informatics"/>
        </authorList>
    </citation>
    <scope>NUCLEOTIDE SEQUENCE [LARGE SCALE GENOMIC DNA]</scope>
</reference>
<dbReference type="InterPro" id="IPR012582">
    <property type="entry name" value="DNAPKcs_CC3"/>
</dbReference>
<evidence type="ECO:0008006" key="6">
    <source>
        <dbReference type="Google" id="ProtNLM"/>
    </source>
</evidence>
<evidence type="ECO:0000259" key="3">
    <source>
        <dbReference type="PROSITE" id="PS51379"/>
    </source>
</evidence>
<dbReference type="InterPro" id="IPR000403">
    <property type="entry name" value="PI3/4_kinase_cat_dom"/>
</dbReference>
<dbReference type="SUPFAM" id="SSF48371">
    <property type="entry name" value="ARM repeat"/>
    <property type="match status" value="1"/>
</dbReference>
<feature type="compositionally biased region" description="Low complexity" evidence="1">
    <location>
        <begin position="2365"/>
        <end position="2374"/>
    </location>
</feature>
<evidence type="ECO:0000259" key="2">
    <source>
        <dbReference type="PROSITE" id="PS50290"/>
    </source>
</evidence>
<dbReference type="PROSITE" id="PS51379">
    <property type="entry name" value="4FE4S_FER_2"/>
    <property type="match status" value="1"/>
</dbReference>
<feature type="compositionally biased region" description="Polar residues" evidence="1">
    <location>
        <begin position="2355"/>
        <end position="2364"/>
    </location>
</feature>
<name>A0A158QUD2_MESCO</name>
<dbReference type="Pfam" id="PF20500">
    <property type="entry name" value="DNA-PKcs_N"/>
    <property type="match status" value="1"/>
</dbReference>
<feature type="region of interest" description="Disordered" evidence="1">
    <location>
        <begin position="2355"/>
        <end position="2374"/>
    </location>
</feature>
<dbReference type="GO" id="GO:0005634">
    <property type="term" value="C:nucleus"/>
    <property type="evidence" value="ECO:0007669"/>
    <property type="project" value="InterPro"/>
</dbReference>
<feature type="domain" description="4Fe-4S ferredoxin-type" evidence="3">
    <location>
        <begin position="1373"/>
        <end position="1403"/>
    </location>
</feature>
<keyword evidence="5" id="KW-1185">Reference proteome</keyword>
<dbReference type="Pfam" id="PF08163">
    <property type="entry name" value="DNAPKcs_CC3"/>
    <property type="match status" value="1"/>
</dbReference>
<dbReference type="PANTHER" id="PTHR11139:SF68">
    <property type="entry name" value="DNA-DEPENDENT PROTEIN KINASE CATALYTIC SUBUNIT"/>
    <property type="match status" value="1"/>
</dbReference>
<dbReference type="InterPro" id="IPR017896">
    <property type="entry name" value="4Fe4S_Fe-S-bd"/>
</dbReference>
<dbReference type="InterPro" id="IPR050517">
    <property type="entry name" value="DDR_Repair_Kinase"/>
</dbReference>
<dbReference type="PANTHER" id="PTHR11139">
    <property type="entry name" value="ATAXIA TELANGIECTASIA MUTATED ATM -RELATED"/>
    <property type="match status" value="1"/>
</dbReference>
<dbReference type="GO" id="GO:0000723">
    <property type="term" value="P:telomere maintenance"/>
    <property type="evidence" value="ECO:0007669"/>
    <property type="project" value="TreeGrafter"/>
</dbReference>
<accession>A0A158QUD2</accession>
<dbReference type="InterPro" id="IPR016024">
    <property type="entry name" value="ARM-type_fold"/>
</dbReference>
<dbReference type="GO" id="GO:0004674">
    <property type="term" value="F:protein serine/threonine kinase activity"/>
    <property type="evidence" value="ECO:0007669"/>
    <property type="project" value="TreeGrafter"/>
</dbReference>
<dbReference type="EMBL" id="UXSR01005234">
    <property type="protein sequence ID" value="VDD80080.1"/>
    <property type="molecule type" value="Genomic_DNA"/>
</dbReference>
<dbReference type="Proteomes" id="UP000267029">
    <property type="component" value="Unassembled WGS sequence"/>
</dbReference>
<evidence type="ECO:0000313" key="5">
    <source>
        <dbReference type="Proteomes" id="UP000267029"/>
    </source>
</evidence>
<dbReference type="STRING" id="53468.A0A158QUD2"/>
<gene>
    <name evidence="4" type="ORF">MCOS_LOCUS6083</name>
</gene>
<dbReference type="SUPFAM" id="SSF56112">
    <property type="entry name" value="Protein kinase-like (PK-like)"/>
    <property type="match status" value="1"/>
</dbReference>
<organism evidence="4 5">
    <name type="scientific">Mesocestoides corti</name>
    <name type="common">Flatworm</name>
    <dbReference type="NCBI Taxonomy" id="53468"/>
    <lineage>
        <taxon>Eukaryota</taxon>
        <taxon>Metazoa</taxon>
        <taxon>Spiralia</taxon>
        <taxon>Lophotrochozoa</taxon>
        <taxon>Platyhelminthes</taxon>
        <taxon>Cestoda</taxon>
        <taxon>Eucestoda</taxon>
        <taxon>Cyclophyllidea</taxon>
        <taxon>Mesocestoididae</taxon>
        <taxon>Mesocestoides</taxon>
    </lineage>
</organism>
<dbReference type="SMART" id="SM00146">
    <property type="entry name" value="PI3Kc"/>
    <property type="match status" value="1"/>
</dbReference>
<feature type="compositionally biased region" description="Acidic residues" evidence="1">
    <location>
        <begin position="127"/>
        <end position="138"/>
    </location>
</feature>
<protein>
    <recommendedName>
        <fullName evidence="6">4Fe-4S ferredoxin-type domain-containing protein</fullName>
    </recommendedName>
</protein>
<dbReference type="OrthoDB" id="431717at2759"/>
<evidence type="ECO:0000256" key="1">
    <source>
        <dbReference type="SAM" id="MobiDB-lite"/>
    </source>
</evidence>
<dbReference type="InterPro" id="IPR011009">
    <property type="entry name" value="Kinase-like_dom_sf"/>
</dbReference>
<evidence type="ECO:0000313" key="4">
    <source>
        <dbReference type="EMBL" id="VDD80080.1"/>
    </source>
</evidence>
<feature type="region of interest" description="Disordered" evidence="1">
    <location>
        <begin position="121"/>
        <end position="156"/>
    </location>
</feature>
<dbReference type="InterPro" id="IPR036940">
    <property type="entry name" value="PI3/4_kinase_cat_sf"/>
</dbReference>
<dbReference type="SMART" id="SM01344">
    <property type="entry name" value="NUC194"/>
    <property type="match status" value="1"/>
</dbReference>
<feature type="region of interest" description="Disordered" evidence="1">
    <location>
        <begin position="1570"/>
        <end position="1601"/>
    </location>
</feature>
<dbReference type="PROSITE" id="PS50290">
    <property type="entry name" value="PI3_4_KINASE_3"/>
    <property type="match status" value="1"/>
</dbReference>
<dbReference type="PROSITE" id="PS00198">
    <property type="entry name" value="4FE4S_FER_1"/>
    <property type="match status" value="1"/>
</dbReference>